<dbReference type="Proteomes" id="UP000308508">
    <property type="component" value="Unassembled WGS sequence"/>
</dbReference>
<feature type="domain" description="GGDEF" evidence="7">
    <location>
        <begin position="196"/>
        <end position="329"/>
    </location>
</feature>
<keyword evidence="9" id="KW-1185">Reference proteome</keyword>
<dbReference type="RefSeq" id="WP_138346393.1">
    <property type="nucleotide sequence ID" value="NZ_SROY01000001.1"/>
</dbReference>
<dbReference type="Gene3D" id="2.60.120.10">
    <property type="entry name" value="Jelly Rolls"/>
    <property type="match status" value="1"/>
</dbReference>
<sequence>MIDARTGVDASASALHPDEYALFAQVARSCPVEAGQKLFRRGDHGAAMYVVANGAVELDFGDDLVGKRLGARAFFGELGLLIGDHARSADAVMAETGELLELGRDEFELLAQRDPALLAQFLRRAIMRVVLNEQALIARLRRRNQDLQEALDALRSTTSRLDESEALTRTDELTGLTNRRGFAAHVEQRLQAGGLDGHVLVLVDCDRFKSINDTYGHLAGDRVLQSVANLLRAVAGADDIVCRLGGDEFCLILSGHAREDAERIAGYVTDSARMLERMHNSPPQMTTLSIGACLIGTGSHAGWEHWYALADDALYRAKRNGGDCVEWLD</sequence>
<evidence type="ECO:0000256" key="3">
    <source>
        <dbReference type="ARBA" id="ARBA00012528"/>
    </source>
</evidence>
<evidence type="ECO:0000256" key="1">
    <source>
        <dbReference type="ARBA" id="ARBA00001946"/>
    </source>
</evidence>
<dbReference type="InterPro" id="IPR014710">
    <property type="entry name" value="RmlC-like_jellyroll"/>
</dbReference>
<dbReference type="PROSITE" id="PS50042">
    <property type="entry name" value="CNMP_BINDING_3"/>
    <property type="match status" value="1"/>
</dbReference>
<dbReference type="PANTHER" id="PTHR45138:SF9">
    <property type="entry name" value="DIGUANYLATE CYCLASE DGCM-RELATED"/>
    <property type="match status" value="1"/>
</dbReference>
<dbReference type="Pfam" id="PF00027">
    <property type="entry name" value="cNMP_binding"/>
    <property type="match status" value="1"/>
</dbReference>
<dbReference type="GO" id="GO:0043709">
    <property type="term" value="P:cell adhesion involved in single-species biofilm formation"/>
    <property type="evidence" value="ECO:0007669"/>
    <property type="project" value="TreeGrafter"/>
</dbReference>
<organism evidence="8 9">
    <name type="scientific">Thermomonas fusca</name>
    <dbReference type="NCBI Taxonomy" id="215690"/>
    <lineage>
        <taxon>Bacteria</taxon>
        <taxon>Pseudomonadati</taxon>
        <taxon>Pseudomonadota</taxon>
        <taxon>Gammaproteobacteria</taxon>
        <taxon>Lysobacterales</taxon>
        <taxon>Lysobacteraceae</taxon>
        <taxon>Thermomonas</taxon>
    </lineage>
</organism>
<gene>
    <name evidence="8" type="ORF">E5S66_00195</name>
</gene>
<dbReference type="CDD" id="cd00038">
    <property type="entry name" value="CAP_ED"/>
    <property type="match status" value="1"/>
</dbReference>
<dbReference type="CDD" id="cd01949">
    <property type="entry name" value="GGDEF"/>
    <property type="match status" value="1"/>
</dbReference>
<dbReference type="InterPro" id="IPR000595">
    <property type="entry name" value="cNMP-bd_dom"/>
</dbReference>
<evidence type="ECO:0000313" key="9">
    <source>
        <dbReference type="Proteomes" id="UP000308508"/>
    </source>
</evidence>
<dbReference type="GO" id="GO:0005886">
    <property type="term" value="C:plasma membrane"/>
    <property type="evidence" value="ECO:0007669"/>
    <property type="project" value="TreeGrafter"/>
</dbReference>
<comment type="caution">
    <text evidence="8">The sequence shown here is derived from an EMBL/GenBank/DDBJ whole genome shotgun (WGS) entry which is preliminary data.</text>
</comment>
<comment type="catalytic activity">
    <reaction evidence="4">
        <text>2 GTP = 3',3'-c-di-GMP + 2 diphosphate</text>
        <dbReference type="Rhea" id="RHEA:24898"/>
        <dbReference type="ChEBI" id="CHEBI:33019"/>
        <dbReference type="ChEBI" id="CHEBI:37565"/>
        <dbReference type="ChEBI" id="CHEBI:58805"/>
        <dbReference type="EC" id="2.7.7.65"/>
    </reaction>
</comment>
<dbReference type="NCBIfam" id="TIGR00254">
    <property type="entry name" value="GGDEF"/>
    <property type="match status" value="1"/>
</dbReference>
<evidence type="ECO:0000256" key="5">
    <source>
        <dbReference type="SAM" id="Coils"/>
    </source>
</evidence>
<dbReference type="GO" id="GO:0052621">
    <property type="term" value="F:diguanylate cyclase activity"/>
    <property type="evidence" value="ECO:0007669"/>
    <property type="project" value="UniProtKB-EC"/>
</dbReference>
<dbReference type="EMBL" id="SROY01000001">
    <property type="protein sequence ID" value="TLX22492.1"/>
    <property type="molecule type" value="Genomic_DNA"/>
</dbReference>
<evidence type="ECO:0000256" key="2">
    <source>
        <dbReference type="ARBA" id="ARBA00004496"/>
    </source>
</evidence>
<dbReference type="PANTHER" id="PTHR45138">
    <property type="entry name" value="REGULATORY COMPONENTS OF SENSORY TRANSDUCTION SYSTEM"/>
    <property type="match status" value="1"/>
</dbReference>
<dbReference type="InterPro" id="IPR043128">
    <property type="entry name" value="Rev_trsase/Diguanyl_cyclase"/>
</dbReference>
<proteinExistence type="predicted"/>
<name>A0A5R9PGK7_9GAMM</name>
<dbReference type="InterPro" id="IPR018490">
    <property type="entry name" value="cNMP-bd_dom_sf"/>
</dbReference>
<reference evidence="8 9" key="1">
    <citation type="submission" date="2019-04" db="EMBL/GenBank/DDBJ databases">
        <authorList>
            <person name="Grouzdev D.S."/>
            <person name="Nazina T.N."/>
        </authorList>
    </citation>
    <scope>NUCLEOTIDE SEQUENCE [LARGE SCALE GENOMIC DNA]</scope>
    <source>
        <strain evidence="8 9">SHC 3-19</strain>
    </source>
</reference>
<comment type="cofactor">
    <cofactor evidence="1">
        <name>Mg(2+)</name>
        <dbReference type="ChEBI" id="CHEBI:18420"/>
    </cofactor>
</comment>
<dbReference type="FunFam" id="3.30.70.270:FF:000001">
    <property type="entry name" value="Diguanylate cyclase domain protein"/>
    <property type="match status" value="1"/>
</dbReference>
<dbReference type="Pfam" id="PF00990">
    <property type="entry name" value="GGDEF"/>
    <property type="match status" value="1"/>
</dbReference>
<accession>A0A5R9PGK7</accession>
<feature type="coiled-coil region" evidence="5">
    <location>
        <begin position="130"/>
        <end position="167"/>
    </location>
</feature>
<comment type="subcellular location">
    <subcellularLocation>
        <location evidence="2">Cytoplasm</location>
    </subcellularLocation>
</comment>
<dbReference type="GO" id="GO:1902201">
    <property type="term" value="P:negative regulation of bacterial-type flagellum-dependent cell motility"/>
    <property type="evidence" value="ECO:0007669"/>
    <property type="project" value="TreeGrafter"/>
</dbReference>
<dbReference type="Gene3D" id="3.30.70.270">
    <property type="match status" value="1"/>
</dbReference>
<dbReference type="SUPFAM" id="SSF51206">
    <property type="entry name" value="cAMP-binding domain-like"/>
    <property type="match status" value="1"/>
</dbReference>
<evidence type="ECO:0000256" key="4">
    <source>
        <dbReference type="ARBA" id="ARBA00034247"/>
    </source>
</evidence>
<dbReference type="InterPro" id="IPR000160">
    <property type="entry name" value="GGDEF_dom"/>
</dbReference>
<feature type="domain" description="Cyclic nucleotide-binding" evidence="6">
    <location>
        <begin position="12"/>
        <end position="110"/>
    </location>
</feature>
<evidence type="ECO:0000259" key="6">
    <source>
        <dbReference type="PROSITE" id="PS50042"/>
    </source>
</evidence>
<dbReference type="SUPFAM" id="SSF55073">
    <property type="entry name" value="Nucleotide cyclase"/>
    <property type="match status" value="1"/>
</dbReference>
<protein>
    <recommendedName>
        <fullName evidence="3">diguanylate cyclase</fullName>
        <ecNumber evidence="3">2.7.7.65</ecNumber>
    </recommendedName>
</protein>
<evidence type="ECO:0000259" key="7">
    <source>
        <dbReference type="PROSITE" id="PS50887"/>
    </source>
</evidence>
<dbReference type="EC" id="2.7.7.65" evidence="3"/>
<dbReference type="InterPro" id="IPR029787">
    <property type="entry name" value="Nucleotide_cyclase"/>
</dbReference>
<dbReference type="PROSITE" id="PS50887">
    <property type="entry name" value="GGDEF"/>
    <property type="match status" value="1"/>
</dbReference>
<keyword evidence="5" id="KW-0175">Coiled coil</keyword>
<dbReference type="GO" id="GO:0005737">
    <property type="term" value="C:cytoplasm"/>
    <property type="evidence" value="ECO:0007669"/>
    <property type="project" value="UniProtKB-SubCell"/>
</dbReference>
<dbReference type="STRING" id="1123377.GCA_000423885_01885"/>
<dbReference type="SMART" id="SM00267">
    <property type="entry name" value="GGDEF"/>
    <property type="match status" value="1"/>
</dbReference>
<dbReference type="AlphaFoldDB" id="A0A5R9PGK7"/>
<dbReference type="InterPro" id="IPR050469">
    <property type="entry name" value="Diguanylate_Cyclase"/>
</dbReference>
<dbReference type="SMART" id="SM00100">
    <property type="entry name" value="cNMP"/>
    <property type="match status" value="1"/>
</dbReference>
<evidence type="ECO:0000313" key="8">
    <source>
        <dbReference type="EMBL" id="TLX22492.1"/>
    </source>
</evidence>